<evidence type="ECO:0000313" key="1">
    <source>
        <dbReference type="EMBL" id="UTC24722.1"/>
    </source>
</evidence>
<dbReference type="Proteomes" id="UP001055955">
    <property type="component" value="Chromosome"/>
</dbReference>
<evidence type="ECO:0000313" key="2">
    <source>
        <dbReference type="Proteomes" id="UP001055955"/>
    </source>
</evidence>
<protein>
    <submittedName>
        <fullName evidence="1">Uncharacterized protein</fullName>
    </submittedName>
</protein>
<keyword evidence="2" id="KW-1185">Reference proteome</keyword>
<reference evidence="1 2" key="1">
    <citation type="journal article" date="2022" name="Nat. Microbiol.">
        <title>The microbiome of a bacterivorous marine choanoflagellate contains a resource-demanding obligate bacterial associate.</title>
        <authorList>
            <person name="Needham D.M."/>
            <person name="Poirier C."/>
            <person name="Bachy C."/>
            <person name="George E.E."/>
            <person name="Wilken S."/>
            <person name="Yung C.C.M."/>
            <person name="Limardo A.J."/>
            <person name="Morando M."/>
            <person name="Sudek L."/>
            <person name="Malmstrom R.R."/>
            <person name="Keeling P.J."/>
            <person name="Santoro A.E."/>
            <person name="Worden A.Z."/>
        </authorList>
    </citation>
    <scope>NUCLEOTIDE SEQUENCE [LARGE SCALE GENOMIC DNA]</scope>
    <source>
        <strain evidence="1 2">Comchoano-1</strain>
    </source>
</reference>
<sequence length="171" mass="19467">MTAKEKGVVAFFKKLVSKKSAKAYECVTSGIVDRVKPKFIIVGEQFAKDKAMSDAFSILFQLTRCMSVQERHILSGELLGGERASLVWPANYEEIKNRAINNDFYMQDWLSRDSGAGNHEASIAWQKVNYFFWNKLQIGSVVNSQCPKLSGMSPALTKYIRLAFEQRHYLK</sequence>
<dbReference type="EMBL" id="CP092900">
    <property type="protein sequence ID" value="UTC24722.1"/>
    <property type="molecule type" value="Genomic_DNA"/>
</dbReference>
<gene>
    <name evidence="1" type="ORF">MMH89_00915</name>
</gene>
<proteinExistence type="predicted"/>
<organism evidence="1 2">
    <name type="scientific">Candidatus Comchoanobacter bicostacola</name>
    <dbReference type="NCBI Taxonomy" id="2919598"/>
    <lineage>
        <taxon>Bacteria</taxon>
        <taxon>Pseudomonadati</taxon>
        <taxon>Pseudomonadota</taxon>
        <taxon>Gammaproteobacteria</taxon>
        <taxon>Candidatus Comchoanobacterales</taxon>
        <taxon>Candidatus Comchoanobacteraceae</taxon>
        <taxon>Candidatus Comchoanobacter</taxon>
    </lineage>
</organism>
<dbReference type="RefSeq" id="WP_258568509.1">
    <property type="nucleotide sequence ID" value="NZ_CP092900.1"/>
</dbReference>
<name>A0ABY5DLA9_9GAMM</name>
<accession>A0ABY5DLA9</accession>